<evidence type="ECO:0000256" key="1">
    <source>
        <dbReference type="ARBA" id="ARBA00022603"/>
    </source>
</evidence>
<evidence type="ECO:0000313" key="7">
    <source>
        <dbReference type="Proteomes" id="UP001304461"/>
    </source>
</evidence>
<keyword evidence="2 6" id="KW-0808">Transferase</keyword>
<dbReference type="NCBIfam" id="TIGR01983">
    <property type="entry name" value="UbiG"/>
    <property type="match status" value="1"/>
</dbReference>
<dbReference type="InterPro" id="IPR013216">
    <property type="entry name" value="Methyltransf_11"/>
</dbReference>
<dbReference type="InterPro" id="IPR010233">
    <property type="entry name" value="UbiG_MeTrfase"/>
</dbReference>
<keyword evidence="3" id="KW-0831">Ubiquinone biosynthesis</keyword>
<dbReference type="EMBL" id="JAYGHX010000002">
    <property type="protein sequence ID" value="MEA5390422.1"/>
    <property type="molecule type" value="Genomic_DNA"/>
</dbReference>
<dbReference type="RefSeq" id="WP_323304526.1">
    <property type="nucleotide sequence ID" value="NZ_JAYGHX010000002.1"/>
</dbReference>
<evidence type="ECO:0000256" key="2">
    <source>
        <dbReference type="ARBA" id="ARBA00022679"/>
    </source>
</evidence>
<dbReference type="Gene3D" id="3.40.50.150">
    <property type="entry name" value="Vaccinia Virus protein VP39"/>
    <property type="match status" value="1"/>
</dbReference>
<keyword evidence="7" id="KW-1185">Reference proteome</keyword>
<keyword evidence="1 6" id="KW-0489">Methyltransferase</keyword>
<dbReference type="PANTHER" id="PTHR43464">
    <property type="entry name" value="METHYLTRANSFERASE"/>
    <property type="match status" value="1"/>
</dbReference>
<sequence length="261" mass="29107">MIETDLAVTLLRNNLAFYDQQAACWWEESATIFPLSQLNPLRFLFFDQFVSDWRNLRVLDVGCGGGYTCEFLARRGAQLTGIDRSAPCIAAARSHANASGLSIDYHVGRAEELPFAAGSFDVVVCVDVLEHVDQPDAVIAEIARVLAPGGTLCFDTINRTFRSRLTMIWLLETLLRLIPAGVHDWRRFVPPAELRRWLEASGFGAITMRGMDLFGRGPVRTLGRLLHYRRCGGFQVRFDDDLAVMFIGTARLSPAAGPLMR</sequence>
<protein>
    <submittedName>
        <fullName evidence="6">Bifunctional 2-polyprenyl-6-hydroxyphenol methylase/3-demethylubiquinol 3-O-methyltransferase UbiG</fullName>
        <ecNumber evidence="6">2.1.1.222</ecNumber>
        <ecNumber evidence="6">2.1.1.64</ecNumber>
    </submittedName>
</protein>
<comment type="caution">
    <text evidence="6">The sequence shown here is derived from an EMBL/GenBank/DDBJ whole genome shotgun (WGS) entry which is preliminary data.</text>
</comment>
<dbReference type="EC" id="2.1.1.222" evidence="6"/>
<dbReference type="SUPFAM" id="SSF53335">
    <property type="entry name" value="S-adenosyl-L-methionine-dependent methyltransferases"/>
    <property type="match status" value="1"/>
</dbReference>
<dbReference type="GO" id="GO:0061542">
    <property type="term" value="F:3-demethylubiquinol 3-O-methyltransferase activity"/>
    <property type="evidence" value="ECO:0007669"/>
    <property type="project" value="UniProtKB-EC"/>
</dbReference>
<proteinExistence type="predicted"/>
<evidence type="ECO:0000256" key="4">
    <source>
        <dbReference type="ARBA" id="ARBA00022691"/>
    </source>
</evidence>
<evidence type="ECO:0000259" key="5">
    <source>
        <dbReference type="Pfam" id="PF08241"/>
    </source>
</evidence>
<dbReference type="InterPro" id="IPR029063">
    <property type="entry name" value="SAM-dependent_MTases_sf"/>
</dbReference>
<feature type="domain" description="Methyltransferase type 11" evidence="5">
    <location>
        <begin position="59"/>
        <end position="154"/>
    </location>
</feature>
<reference evidence="6 7" key="1">
    <citation type="submission" date="2023-12" db="EMBL/GenBank/DDBJ databases">
        <title>Baltic Sea Cyanobacteria.</title>
        <authorList>
            <person name="Delbaje E."/>
            <person name="Fewer D.P."/>
            <person name="Shishido T.K."/>
        </authorList>
    </citation>
    <scope>NUCLEOTIDE SEQUENCE [LARGE SCALE GENOMIC DNA]</scope>
    <source>
        <strain evidence="6 7">UHCC 0139</strain>
    </source>
</reference>
<dbReference type="Pfam" id="PF08241">
    <property type="entry name" value="Methyltransf_11"/>
    <property type="match status" value="1"/>
</dbReference>
<dbReference type="GO" id="GO:0032259">
    <property type="term" value="P:methylation"/>
    <property type="evidence" value="ECO:0007669"/>
    <property type="project" value="UniProtKB-KW"/>
</dbReference>
<gene>
    <name evidence="6" type="primary">ubiG</name>
    <name evidence="6" type="ORF">VB738_04010</name>
</gene>
<accession>A0ABU5RRL3</accession>
<organism evidence="6 7">
    <name type="scientific">Cyanobium gracile UHCC 0139</name>
    <dbReference type="NCBI Taxonomy" id="3110308"/>
    <lineage>
        <taxon>Bacteria</taxon>
        <taxon>Bacillati</taxon>
        <taxon>Cyanobacteriota</taxon>
        <taxon>Cyanophyceae</taxon>
        <taxon>Synechococcales</taxon>
        <taxon>Prochlorococcaceae</taxon>
        <taxon>Cyanobium</taxon>
    </lineage>
</organism>
<name>A0ABU5RRL3_9CYAN</name>
<keyword evidence="4" id="KW-0949">S-adenosyl-L-methionine</keyword>
<evidence type="ECO:0000313" key="6">
    <source>
        <dbReference type="EMBL" id="MEA5390422.1"/>
    </source>
</evidence>
<dbReference type="Proteomes" id="UP001304461">
    <property type="component" value="Unassembled WGS sequence"/>
</dbReference>
<dbReference type="GO" id="GO:0102208">
    <property type="term" value="F:2-polyprenyl-6-hydroxyphenol methylase activity"/>
    <property type="evidence" value="ECO:0007669"/>
    <property type="project" value="UniProtKB-EC"/>
</dbReference>
<dbReference type="EC" id="2.1.1.64" evidence="6"/>
<dbReference type="PANTHER" id="PTHR43464:SF19">
    <property type="entry name" value="UBIQUINONE BIOSYNTHESIS O-METHYLTRANSFERASE, MITOCHONDRIAL"/>
    <property type="match status" value="1"/>
</dbReference>
<evidence type="ECO:0000256" key="3">
    <source>
        <dbReference type="ARBA" id="ARBA00022688"/>
    </source>
</evidence>
<dbReference type="CDD" id="cd02440">
    <property type="entry name" value="AdoMet_MTases"/>
    <property type="match status" value="1"/>
</dbReference>